<dbReference type="GO" id="GO:0009007">
    <property type="term" value="F:site-specific DNA-methyltransferase (adenine-specific) activity"/>
    <property type="evidence" value="ECO:0007669"/>
    <property type="project" value="UniProtKB-EC"/>
</dbReference>
<keyword evidence="5" id="KW-0949">S-adenosyl-L-methionine</keyword>
<evidence type="ECO:0000256" key="6">
    <source>
        <dbReference type="ARBA" id="ARBA00022747"/>
    </source>
</evidence>
<keyword evidence="4" id="KW-0808">Transferase</keyword>
<feature type="domain" description="DNA methylase adenine-specific" evidence="8">
    <location>
        <begin position="153"/>
        <end position="433"/>
    </location>
</feature>
<dbReference type="PRINTS" id="PR00507">
    <property type="entry name" value="N12N6MTFRASE"/>
</dbReference>
<evidence type="ECO:0000256" key="5">
    <source>
        <dbReference type="ARBA" id="ARBA00022691"/>
    </source>
</evidence>
<dbReference type="PANTHER" id="PTHR42998">
    <property type="entry name" value="TYPE I RESTRICTION ENZYME HINDVIIP M PROTEIN-RELATED"/>
    <property type="match status" value="1"/>
</dbReference>
<protein>
    <recommendedName>
        <fullName evidence="2">site-specific DNA-methyltransferase (adenine-specific)</fullName>
        <ecNumber evidence="2">2.1.1.72</ecNumber>
    </recommendedName>
</protein>
<keyword evidence="6" id="KW-0680">Restriction system</keyword>
<evidence type="ECO:0000256" key="7">
    <source>
        <dbReference type="ARBA" id="ARBA00047942"/>
    </source>
</evidence>
<dbReference type="SUPFAM" id="SSF53335">
    <property type="entry name" value="S-adenosyl-L-methionine-dependent methyltransferases"/>
    <property type="match status" value="1"/>
</dbReference>
<dbReference type="Gene3D" id="3.40.50.150">
    <property type="entry name" value="Vaccinia Virus protein VP39"/>
    <property type="match status" value="1"/>
</dbReference>
<name>A0AA94HQP3_DESDE</name>
<dbReference type="Gene3D" id="1.20.1260.30">
    <property type="match status" value="1"/>
</dbReference>
<organism evidence="10 11">
    <name type="scientific">Desulfovibrio desulfuricans</name>
    <dbReference type="NCBI Taxonomy" id="876"/>
    <lineage>
        <taxon>Bacteria</taxon>
        <taxon>Pseudomonadati</taxon>
        <taxon>Thermodesulfobacteriota</taxon>
        <taxon>Desulfovibrionia</taxon>
        <taxon>Desulfovibrionales</taxon>
        <taxon>Desulfovibrionaceae</taxon>
        <taxon>Desulfovibrio</taxon>
    </lineage>
</organism>
<accession>A0AA94HQP3</accession>
<dbReference type="EC" id="2.1.1.72" evidence="2"/>
<evidence type="ECO:0000256" key="1">
    <source>
        <dbReference type="ARBA" id="ARBA00006594"/>
    </source>
</evidence>
<sequence length="701" mass="79235">MSQFEHIEAIEKRLWSAADTMRANSNYASNEYFLPVMGLIFLRHAYSRFLMVKDEIEANLPTRGGKSRPLTKEDFSQKSSIFLRPEAQFDFLVALSDSDDRAQAIIMAMESIEADYTSLEGMLPKNEYQELDNVVLGQLLRTLNPEELKQIKGDVFGRIYEYFLTQFADQKAHDGGEFFTPIALVSLIANVLEPEGGIVLDPACGSGGMFVQSARVVERQHQNPTEKLTFLGMEKNATTIRLAKMNLAVHGLEGNIQKAITYYEDPHELLGKAQYVMANPPFNVDEIDADKVKSDPRLPFGLPGINKQKRVSNGNYVWISYFYGYLCETGRAGFVMSSQASSAGRDEAKVRQKLIESGDVDLMVAIRPNFFYTRAVPCELWFLDRAKPEAHKDKVLMIDAQSIYRKVTRRINDFSPEQEQNILAIVWLYREQSERYLHLLKSYCQRVLTEAENCYAAQDGAAPPLSAFMEALTTMLAAMQPFMEAQGENASHPAVLEEYYAARELFNVDAETLRSTLTHETALWKQNDADNASLKAAVERQSSLAILSRDLGKAADALYKTLCRVADTCESIEAPCEKKLWNSRTVNSPRKKADAARQDAVEQLRLIRYFHRQARWLVERFPDAVLCDVPGLVKLVDRDEIENNEWSLTPGRYVGVAPEEVDEDFDFEETLREIHVELEDLNAEAALLAAKIKDNFAGLGI</sequence>
<gene>
    <name evidence="10" type="ORF">SAMN02910291_00380</name>
</gene>
<dbReference type="Proteomes" id="UP000182680">
    <property type="component" value="Unassembled WGS sequence"/>
</dbReference>
<comment type="caution">
    <text evidence="10">The sequence shown here is derived from an EMBL/GenBank/DDBJ whole genome shotgun (WGS) entry which is preliminary data.</text>
</comment>
<evidence type="ECO:0000259" key="8">
    <source>
        <dbReference type="Pfam" id="PF02384"/>
    </source>
</evidence>
<dbReference type="GO" id="GO:0003677">
    <property type="term" value="F:DNA binding"/>
    <property type="evidence" value="ECO:0007669"/>
    <property type="project" value="InterPro"/>
</dbReference>
<dbReference type="GO" id="GO:0032259">
    <property type="term" value="P:methylation"/>
    <property type="evidence" value="ECO:0007669"/>
    <property type="project" value="UniProtKB-KW"/>
</dbReference>
<dbReference type="InterPro" id="IPR003356">
    <property type="entry name" value="DNA_methylase_A-5"/>
</dbReference>
<evidence type="ECO:0000259" key="9">
    <source>
        <dbReference type="Pfam" id="PF12161"/>
    </source>
</evidence>
<dbReference type="PANTHER" id="PTHR42998:SF1">
    <property type="entry name" value="TYPE I RESTRICTION ENZYME HINDI METHYLASE SUBUNIT"/>
    <property type="match status" value="1"/>
</dbReference>
<evidence type="ECO:0000313" key="10">
    <source>
        <dbReference type="EMBL" id="SFW20778.1"/>
    </source>
</evidence>
<evidence type="ECO:0000256" key="3">
    <source>
        <dbReference type="ARBA" id="ARBA00022603"/>
    </source>
</evidence>
<keyword evidence="3" id="KW-0489">Methyltransferase</keyword>
<dbReference type="InterPro" id="IPR052916">
    <property type="entry name" value="Type-I_RE_MTase_Subunit"/>
</dbReference>
<feature type="domain" description="N6 adenine-specific DNA methyltransferase N-terminal" evidence="9">
    <location>
        <begin position="10"/>
        <end position="141"/>
    </location>
</feature>
<dbReference type="InterPro" id="IPR029063">
    <property type="entry name" value="SAM-dependent_MTases_sf"/>
</dbReference>
<comment type="catalytic activity">
    <reaction evidence="7">
        <text>a 2'-deoxyadenosine in DNA + S-adenosyl-L-methionine = an N(6)-methyl-2'-deoxyadenosine in DNA + S-adenosyl-L-homocysteine + H(+)</text>
        <dbReference type="Rhea" id="RHEA:15197"/>
        <dbReference type="Rhea" id="RHEA-COMP:12418"/>
        <dbReference type="Rhea" id="RHEA-COMP:12419"/>
        <dbReference type="ChEBI" id="CHEBI:15378"/>
        <dbReference type="ChEBI" id="CHEBI:57856"/>
        <dbReference type="ChEBI" id="CHEBI:59789"/>
        <dbReference type="ChEBI" id="CHEBI:90615"/>
        <dbReference type="ChEBI" id="CHEBI:90616"/>
        <dbReference type="EC" id="2.1.1.72"/>
    </reaction>
</comment>
<reference evidence="11" key="1">
    <citation type="submission" date="2016-11" db="EMBL/GenBank/DDBJ databases">
        <authorList>
            <person name="Jaros S."/>
            <person name="Januszkiewicz K."/>
            <person name="Wedrychowicz H."/>
        </authorList>
    </citation>
    <scope>NUCLEOTIDE SEQUENCE [LARGE SCALE GENOMIC DNA]</scope>
    <source>
        <strain evidence="11">DSM 7057</strain>
    </source>
</reference>
<dbReference type="InterPro" id="IPR022749">
    <property type="entry name" value="D12N6_MeTrfase_N"/>
</dbReference>
<evidence type="ECO:0000256" key="4">
    <source>
        <dbReference type="ARBA" id="ARBA00022679"/>
    </source>
</evidence>
<dbReference type="AlphaFoldDB" id="A0AA94HQP3"/>
<evidence type="ECO:0000256" key="2">
    <source>
        <dbReference type="ARBA" id="ARBA00011900"/>
    </source>
</evidence>
<dbReference type="InterPro" id="IPR038333">
    <property type="entry name" value="T1MK-like_N_sf"/>
</dbReference>
<dbReference type="Pfam" id="PF12161">
    <property type="entry name" value="HsdM_N"/>
    <property type="match status" value="1"/>
</dbReference>
<comment type="similarity">
    <text evidence="1">Belongs to the N(4)/N(6)-methyltransferase family.</text>
</comment>
<proteinExistence type="inferred from homology"/>
<dbReference type="Pfam" id="PF02384">
    <property type="entry name" value="N6_Mtase"/>
    <property type="match status" value="1"/>
</dbReference>
<dbReference type="EMBL" id="FPIW01000004">
    <property type="protein sequence ID" value="SFW20778.1"/>
    <property type="molecule type" value="Genomic_DNA"/>
</dbReference>
<dbReference type="GO" id="GO:0009307">
    <property type="term" value="P:DNA restriction-modification system"/>
    <property type="evidence" value="ECO:0007669"/>
    <property type="project" value="UniProtKB-KW"/>
</dbReference>
<dbReference type="GO" id="GO:0008170">
    <property type="term" value="F:N-methyltransferase activity"/>
    <property type="evidence" value="ECO:0007669"/>
    <property type="project" value="InterPro"/>
</dbReference>
<dbReference type="RefSeq" id="WP_072311203.1">
    <property type="nucleotide sequence ID" value="NZ_FPIW01000004.1"/>
</dbReference>
<evidence type="ECO:0000313" key="11">
    <source>
        <dbReference type="Proteomes" id="UP000182680"/>
    </source>
</evidence>